<evidence type="ECO:0000256" key="2">
    <source>
        <dbReference type="ARBA" id="ARBA00022475"/>
    </source>
</evidence>
<dbReference type="InterPro" id="IPR018584">
    <property type="entry name" value="GT87"/>
</dbReference>
<dbReference type="RefSeq" id="WP_317627275.1">
    <property type="nucleotide sequence ID" value="NZ_JANFFA010000005.1"/>
</dbReference>
<feature type="transmembrane region" description="Helical" evidence="8">
    <location>
        <begin position="340"/>
        <end position="364"/>
    </location>
</feature>
<keyword evidence="3" id="KW-0808">Transferase</keyword>
<feature type="transmembrane region" description="Helical" evidence="8">
    <location>
        <begin position="191"/>
        <end position="216"/>
    </location>
</feature>
<comment type="caution">
    <text evidence="9">The sequence shown here is derived from an EMBL/GenBank/DDBJ whole genome shotgun (WGS) entry which is preliminary data.</text>
</comment>
<feature type="transmembrane region" description="Helical" evidence="8">
    <location>
        <begin position="113"/>
        <end position="131"/>
    </location>
</feature>
<feature type="transmembrane region" description="Helical" evidence="8">
    <location>
        <begin position="223"/>
        <end position="243"/>
    </location>
</feature>
<feature type="transmembrane region" description="Helical" evidence="8">
    <location>
        <begin position="255"/>
        <end position="277"/>
    </location>
</feature>
<evidence type="ECO:0000256" key="6">
    <source>
        <dbReference type="ARBA" id="ARBA00023136"/>
    </source>
</evidence>
<evidence type="ECO:0000313" key="9">
    <source>
        <dbReference type="EMBL" id="MDQ2095653.1"/>
    </source>
</evidence>
<comment type="similarity">
    <text evidence="7">Belongs to the glycosyltransferase 87 family.</text>
</comment>
<dbReference type="GO" id="GO:0016758">
    <property type="term" value="F:hexosyltransferase activity"/>
    <property type="evidence" value="ECO:0007669"/>
    <property type="project" value="InterPro"/>
</dbReference>
<evidence type="ECO:0000256" key="7">
    <source>
        <dbReference type="ARBA" id="ARBA00024033"/>
    </source>
</evidence>
<evidence type="ECO:0000256" key="5">
    <source>
        <dbReference type="ARBA" id="ARBA00022989"/>
    </source>
</evidence>
<organism evidence="9 10">
    <name type="scientific">Rhodalgimonas zhirmunskyi</name>
    <dbReference type="NCBI Taxonomy" id="2964767"/>
    <lineage>
        <taxon>Bacteria</taxon>
        <taxon>Pseudomonadati</taxon>
        <taxon>Pseudomonadota</taxon>
        <taxon>Alphaproteobacteria</taxon>
        <taxon>Rhodobacterales</taxon>
        <taxon>Roseobacteraceae</taxon>
        <taxon>Rhodalgimonas</taxon>
    </lineage>
</organism>
<evidence type="ECO:0000256" key="1">
    <source>
        <dbReference type="ARBA" id="ARBA00004651"/>
    </source>
</evidence>
<keyword evidence="6 8" id="KW-0472">Membrane</keyword>
<reference evidence="9" key="2">
    <citation type="submission" date="2023-04" db="EMBL/GenBank/DDBJ databases">
        <title>'Rhodoalgimonas zhirmunskyi' gen. nov., isolated from a red alga.</title>
        <authorList>
            <person name="Nedashkovskaya O.I."/>
            <person name="Otstavnykh N.Y."/>
            <person name="Bystritskaya E.P."/>
            <person name="Balabanova L.A."/>
            <person name="Isaeva M.P."/>
        </authorList>
    </citation>
    <scope>NUCLEOTIDE SEQUENCE</scope>
    <source>
        <strain evidence="9">10Alg 79</strain>
    </source>
</reference>
<feature type="transmembrane region" description="Helical" evidence="8">
    <location>
        <begin position="143"/>
        <end position="166"/>
    </location>
</feature>
<feature type="transmembrane region" description="Helical" evidence="8">
    <location>
        <begin position="12"/>
        <end position="31"/>
    </location>
</feature>
<feature type="transmembrane region" description="Helical" evidence="8">
    <location>
        <begin position="308"/>
        <end position="328"/>
    </location>
</feature>
<evidence type="ECO:0000256" key="3">
    <source>
        <dbReference type="ARBA" id="ARBA00022679"/>
    </source>
</evidence>
<evidence type="ECO:0000256" key="8">
    <source>
        <dbReference type="SAM" id="Phobius"/>
    </source>
</evidence>
<gene>
    <name evidence="9" type="ORF">NOI20_16165</name>
</gene>
<dbReference type="Pfam" id="PF09594">
    <property type="entry name" value="GT87"/>
    <property type="match status" value="1"/>
</dbReference>
<comment type="subcellular location">
    <subcellularLocation>
        <location evidence="1">Cell membrane</location>
        <topology evidence="1">Multi-pass membrane protein</topology>
    </subcellularLocation>
</comment>
<protein>
    <submittedName>
        <fullName evidence="9">Glycosyltransferase 87 family protein</fullName>
    </submittedName>
</protein>
<dbReference type="AlphaFoldDB" id="A0AAJ1UCX2"/>
<name>A0AAJ1UCX2_9RHOB</name>
<dbReference type="EMBL" id="JANFFA010000005">
    <property type="protein sequence ID" value="MDQ2095653.1"/>
    <property type="molecule type" value="Genomic_DNA"/>
</dbReference>
<keyword evidence="10" id="KW-1185">Reference proteome</keyword>
<evidence type="ECO:0000256" key="4">
    <source>
        <dbReference type="ARBA" id="ARBA00022692"/>
    </source>
</evidence>
<feature type="transmembrane region" description="Helical" evidence="8">
    <location>
        <begin position="376"/>
        <end position="397"/>
    </location>
</feature>
<keyword evidence="5 8" id="KW-1133">Transmembrane helix</keyword>
<keyword evidence="2" id="KW-1003">Cell membrane</keyword>
<evidence type="ECO:0000313" key="10">
    <source>
        <dbReference type="Proteomes" id="UP001227162"/>
    </source>
</evidence>
<dbReference type="Proteomes" id="UP001227162">
    <property type="component" value="Unassembled WGS sequence"/>
</dbReference>
<dbReference type="GO" id="GO:0005886">
    <property type="term" value="C:plasma membrane"/>
    <property type="evidence" value="ECO:0007669"/>
    <property type="project" value="UniProtKB-SubCell"/>
</dbReference>
<reference evidence="9" key="1">
    <citation type="submission" date="2022-07" db="EMBL/GenBank/DDBJ databases">
        <authorList>
            <person name="Otstavnykh N."/>
            <person name="Isaeva M."/>
            <person name="Bystritskaya E."/>
        </authorList>
    </citation>
    <scope>NUCLEOTIDE SEQUENCE</scope>
    <source>
        <strain evidence="9">10Alg 79</strain>
    </source>
</reference>
<proteinExistence type="inferred from homology"/>
<sequence>MRTKNPQVSLSDIFIVAMFVAIAISASYLLYGSRESADLMAVWLAGHFMHSGNVQNIYANDTNYFTMLPPADWVEYVQAQGHKGQIYPFVYPPIWAFVVGKLSPFFSFEGFRAVANVVNPTLVIATIYLAWRTMSVASAVVPTLLNFMLIGFVVTFATWIGGGALFENQPQILVSLLIVLAIERSTSHAPVAAGAALALAASIKLYPAVFALMWLAGGNRKEVLAFTIIGTALGLLSVLLVGWPAHKIFLEQIRLISGTGFLNMFNFSVDATLANLLRPSDLEFIESIPSRGMENQNLGWFSMAKPKAWAALSATLMVASITIMMVAARTKRGLIAIWPFAFALLALVSPLSWSYHFLTAVVFAPAFIRQFNTLRGWLLLGLVFVPLNIWFAPFAGFFSPQVWSLQLIGNLTMTTYMICWAVLIFRAPRNVGAI</sequence>
<feature type="transmembrane region" description="Helical" evidence="8">
    <location>
        <begin position="403"/>
        <end position="425"/>
    </location>
</feature>
<accession>A0AAJ1UCX2</accession>
<keyword evidence="4 8" id="KW-0812">Transmembrane</keyword>